<evidence type="ECO:0000313" key="1">
    <source>
        <dbReference type="EMBL" id="CAG8651415.1"/>
    </source>
</evidence>
<dbReference type="EMBL" id="CAJVPU010016178">
    <property type="protein sequence ID" value="CAG8651415.1"/>
    <property type="molecule type" value="Genomic_DNA"/>
</dbReference>
<protein>
    <submittedName>
        <fullName evidence="1">11077_t:CDS:1</fullName>
    </submittedName>
</protein>
<evidence type="ECO:0000313" key="2">
    <source>
        <dbReference type="Proteomes" id="UP000789702"/>
    </source>
</evidence>
<sequence length="104" mass="11608">MAKILKCPGCDREIRTSKTRNLNKHMNLNRNLRKGQCQPALLIMQNVENVTPEQNIPQTKNVTPEEANAPAVDPLTDDVLNTEAGSNNKKDSEPSDSEYVVFSE</sequence>
<accession>A0ACA9NEP9</accession>
<proteinExistence type="predicted"/>
<name>A0ACA9NEP9_9GLOM</name>
<reference evidence="1" key="1">
    <citation type="submission" date="2021-06" db="EMBL/GenBank/DDBJ databases">
        <authorList>
            <person name="Kallberg Y."/>
            <person name="Tangrot J."/>
            <person name="Rosling A."/>
        </authorList>
    </citation>
    <scope>NUCLEOTIDE SEQUENCE</scope>
    <source>
        <strain evidence="1">IL203A</strain>
    </source>
</reference>
<gene>
    <name evidence="1" type="ORF">DHETER_LOCUS9315</name>
</gene>
<keyword evidence="2" id="KW-1185">Reference proteome</keyword>
<dbReference type="Proteomes" id="UP000789702">
    <property type="component" value="Unassembled WGS sequence"/>
</dbReference>
<feature type="non-terminal residue" evidence="1">
    <location>
        <position position="104"/>
    </location>
</feature>
<comment type="caution">
    <text evidence="1">The sequence shown here is derived from an EMBL/GenBank/DDBJ whole genome shotgun (WGS) entry which is preliminary data.</text>
</comment>
<organism evidence="1 2">
    <name type="scientific">Dentiscutata heterogama</name>
    <dbReference type="NCBI Taxonomy" id="1316150"/>
    <lineage>
        <taxon>Eukaryota</taxon>
        <taxon>Fungi</taxon>
        <taxon>Fungi incertae sedis</taxon>
        <taxon>Mucoromycota</taxon>
        <taxon>Glomeromycotina</taxon>
        <taxon>Glomeromycetes</taxon>
        <taxon>Diversisporales</taxon>
        <taxon>Gigasporaceae</taxon>
        <taxon>Dentiscutata</taxon>
    </lineage>
</organism>